<evidence type="ECO:0000256" key="10">
    <source>
        <dbReference type="ARBA" id="ARBA00022741"/>
    </source>
</evidence>
<dbReference type="PANTHER" id="PTHR43520:SF6">
    <property type="entry name" value="COPPER-EXPORTING P-TYPE ATPASE"/>
    <property type="match status" value="1"/>
</dbReference>
<dbReference type="SFLD" id="SFLDS00003">
    <property type="entry name" value="Haloacid_Dehalogenase"/>
    <property type="match status" value="1"/>
</dbReference>
<dbReference type="SUPFAM" id="SSF56784">
    <property type="entry name" value="HAD-like"/>
    <property type="match status" value="1"/>
</dbReference>
<proteinExistence type="inferred from homology"/>
<keyword evidence="16" id="KW-0406">Ion transport</keyword>
<dbReference type="InterPro" id="IPR008250">
    <property type="entry name" value="ATPase_P-typ_transduc_dom_A_sf"/>
</dbReference>
<dbReference type="CDD" id="cd00371">
    <property type="entry name" value="HMA"/>
    <property type="match status" value="1"/>
</dbReference>
<evidence type="ECO:0000256" key="1">
    <source>
        <dbReference type="ARBA" id="ARBA00004651"/>
    </source>
</evidence>
<dbReference type="Pfam" id="PF00702">
    <property type="entry name" value="Hydrolase"/>
    <property type="match status" value="1"/>
</dbReference>
<feature type="transmembrane region" description="Helical" evidence="20">
    <location>
        <begin position="688"/>
        <end position="707"/>
    </location>
</feature>
<dbReference type="PRINTS" id="PR00119">
    <property type="entry name" value="CATATPASE"/>
</dbReference>
<keyword evidence="12 20" id="KW-0067">ATP-binding</keyword>
<evidence type="ECO:0000256" key="20">
    <source>
        <dbReference type="RuleBase" id="RU362081"/>
    </source>
</evidence>
<dbReference type="PATRIC" id="fig|1328313.3.peg.1636"/>
<dbReference type="PANTHER" id="PTHR43520">
    <property type="entry name" value="ATP7, ISOFORM B"/>
    <property type="match status" value="1"/>
</dbReference>
<dbReference type="EMBL" id="ARZY01000012">
    <property type="protein sequence ID" value="EWH10401.1"/>
    <property type="molecule type" value="Genomic_DNA"/>
</dbReference>
<keyword evidence="6 20" id="KW-1003">Cell membrane</keyword>
<keyword evidence="9 20" id="KW-0479">Metal-binding</keyword>
<keyword evidence="11" id="KW-0187">Copper transport</keyword>
<dbReference type="InterPro" id="IPR023214">
    <property type="entry name" value="HAD_sf"/>
</dbReference>
<dbReference type="RefSeq" id="WP_035014213.1">
    <property type="nucleotide sequence ID" value="NZ_ARZY01000012.1"/>
</dbReference>
<feature type="transmembrane region" description="Helical" evidence="20">
    <location>
        <begin position="342"/>
        <end position="364"/>
    </location>
</feature>
<evidence type="ECO:0000256" key="7">
    <source>
        <dbReference type="ARBA" id="ARBA00022553"/>
    </source>
</evidence>
<dbReference type="Gene3D" id="3.40.50.1000">
    <property type="entry name" value="HAD superfamily/HAD-like"/>
    <property type="match status" value="1"/>
</dbReference>
<dbReference type="InterPro" id="IPR018303">
    <property type="entry name" value="ATPase_P-typ_P_site"/>
</dbReference>
<evidence type="ECO:0000256" key="12">
    <source>
        <dbReference type="ARBA" id="ARBA00022840"/>
    </source>
</evidence>
<comment type="similarity">
    <text evidence="2 20">Belongs to the cation transport ATPase (P-type) (TC 3.A.3) family. Type IB subfamily.</text>
</comment>
<dbReference type="EC" id="7.2.2.8" evidence="3"/>
<dbReference type="Pfam" id="PF00122">
    <property type="entry name" value="E1-E2_ATPase"/>
    <property type="match status" value="1"/>
</dbReference>
<evidence type="ECO:0000256" key="19">
    <source>
        <dbReference type="ARBA" id="ARBA00033239"/>
    </source>
</evidence>
<dbReference type="GO" id="GO:0043682">
    <property type="term" value="F:P-type divalent copper transporter activity"/>
    <property type="evidence" value="ECO:0007669"/>
    <property type="project" value="TreeGrafter"/>
</dbReference>
<keyword evidence="23" id="KW-1185">Reference proteome</keyword>
<evidence type="ECO:0000256" key="14">
    <source>
        <dbReference type="ARBA" id="ARBA00022989"/>
    </source>
</evidence>
<keyword evidence="8 20" id="KW-0812">Transmembrane</keyword>
<dbReference type="SFLD" id="SFLDG00002">
    <property type="entry name" value="C1.7:_P-type_atpase_like"/>
    <property type="match status" value="1"/>
</dbReference>
<evidence type="ECO:0000256" key="18">
    <source>
        <dbReference type="ARBA" id="ARBA00029719"/>
    </source>
</evidence>
<dbReference type="InterPro" id="IPR027256">
    <property type="entry name" value="P-typ_ATPase_IB"/>
</dbReference>
<dbReference type="AlphaFoldDB" id="W7QEQ4"/>
<dbReference type="InterPro" id="IPR036163">
    <property type="entry name" value="HMA_dom_sf"/>
</dbReference>
<keyword evidence="7" id="KW-0597">Phosphoprotein</keyword>
<keyword evidence="10 20" id="KW-0547">Nucleotide-binding</keyword>
<evidence type="ECO:0000256" key="8">
    <source>
        <dbReference type="ARBA" id="ARBA00022692"/>
    </source>
</evidence>
<evidence type="ECO:0000313" key="22">
    <source>
        <dbReference type="EMBL" id="EWH10401.1"/>
    </source>
</evidence>
<dbReference type="InterPro" id="IPR023299">
    <property type="entry name" value="ATPase_P-typ_cyto_dom_N"/>
</dbReference>
<feature type="transmembrane region" description="Helical" evidence="20">
    <location>
        <begin position="91"/>
        <end position="110"/>
    </location>
</feature>
<feature type="transmembrane region" description="Helical" evidence="20">
    <location>
        <begin position="370"/>
        <end position="392"/>
    </location>
</feature>
<dbReference type="GO" id="GO:0055070">
    <property type="term" value="P:copper ion homeostasis"/>
    <property type="evidence" value="ECO:0007669"/>
    <property type="project" value="TreeGrafter"/>
</dbReference>
<evidence type="ECO:0000256" key="5">
    <source>
        <dbReference type="ARBA" id="ARBA00022448"/>
    </source>
</evidence>
<dbReference type="GO" id="GO:0005507">
    <property type="term" value="F:copper ion binding"/>
    <property type="evidence" value="ECO:0007669"/>
    <property type="project" value="TreeGrafter"/>
</dbReference>
<evidence type="ECO:0000259" key="21">
    <source>
        <dbReference type="PROSITE" id="PS50846"/>
    </source>
</evidence>
<keyword evidence="13" id="KW-1278">Translocase</keyword>
<dbReference type="GO" id="GO:0016887">
    <property type="term" value="F:ATP hydrolysis activity"/>
    <property type="evidence" value="ECO:0007669"/>
    <property type="project" value="InterPro"/>
</dbReference>
<dbReference type="NCBIfam" id="TIGR01525">
    <property type="entry name" value="ATPase-IB_hvy"/>
    <property type="match status" value="1"/>
</dbReference>
<dbReference type="SUPFAM" id="SSF81665">
    <property type="entry name" value="Calcium ATPase, transmembrane domain M"/>
    <property type="match status" value="1"/>
</dbReference>
<dbReference type="PRINTS" id="PR00943">
    <property type="entry name" value="CUATPASE"/>
</dbReference>
<sequence>MTKYNLAIDGASCASCVNKIETTLNKQAGVALAKMNFADRTVEVEANGHVDELIKVVTQLGYGAKLIASENQAEQLAQNQQQTIEDYRKKYIQAATALAFGAGLMLYEWFGGSMQITNSLQQIIWFVVAVTIALVMFISGKHFYLSAWQNLKHKQANMHTLVSLGTLTAWGYSFLVVVLPELFPQNAKFMYFEAAVVIIGLVNLGLALELKARSNASDAISQLIQLQSKTAWVERNGNTQAIALEQVQQGDCVLVKPGEKIPVDGEVQSGASYVDESMLTGEPIAVSKMAGDNLVAGSINQTGTLKFIAKRVGQDTLLAQIIATVKQAQNTKPQISRLVDKIASVFVPVVMLIAIVSGIVWWLIGPDPQLAYALVITTSVLIIACPCALGLATPMSIMVGVGHAAKLGVLYKNGDAIERAGKITTLVLDKTGTITQGKPQVSQVHFMKSDIDVDDLQRIASVEALSEHPLAQAMVNYLTGEYAIKPIDVSEFSATVGKGVVGICQGKQVLIGNISWLQNNGVATDSLLLPDKIQQQANTLVYVAINKQLHSAFCIEDKIRDDSLTSIQSLQQRGIEIVMLTGDNRAVANKVASSLGIDKVYAELSPVDKRDIIAQIKQQQPQSIIAMVGDGINDAPALATADIGFAMGQGTDIAMQSADIVLMRGSLSTVIGAIDVSQATYTNIKQNLFAAFAYNSAAIPIAAGVLYPSLGFILNPMIAGLAMALSSVTVVLNANRLRVKS</sequence>
<comment type="caution">
    <text evidence="22">The sequence shown here is derived from an EMBL/GenBank/DDBJ whole genome shotgun (WGS) entry which is preliminary data.</text>
</comment>
<evidence type="ECO:0000256" key="13">
    <source>
        <dbReference type="ARBA" id="ARBA00022967"/>
    </source>
</evidence>
<evidence type="ECO:0000256" key="4">
    <source>
        <dbReference type="ARBA" id="ARBA00015102"/>
    </source>
</evidence>
<dbReference type="NCBIfam" id="TIGR01494">
    <property type="entry name" value="ATPase_P-type"/>
    <property type="match status" value="1"/>
</dbReference>
<keyword evidence="14 20" id="KW-1133">Transmembrane helix</keyword>
<feature type="transmembrane region" description="Helical" evidence="20">
    <location>
        <begin position="161"/>
        <end position="183"/>
    </location>
</feature>
<name>W7QEQ4_9ALTE</name>
<dbReference type="NCBIfam" id="TIGR01511">
    <property type="entry name" value="ATPase-IB1_Cu"/>
    <property type="match status" value="1"/>
</dbReference>
<dbReference type="eggNOG" id="COG2217">
    <property type="taxonomic scope" value="Bacteria"/>
</dbReference>
<accession>W7QEQ4</accession>
<dbReference type="InterPro" id="IPR006121">
    <property type="entry name" value="HMA_dom"/>
</dbReference>
<dbReference type="GO" id="GO:0060003">
    <property type="term" value="P:copper ion export"/>
    <property type="evidence" value="ECO:0007669"/>
    <property type="project" value="UniProtKB-ARBA"/>
</dbReference>
<dbReference type="InterPro" id="IPR044492">
    <property type="entry name" value="P_typ_ATPase_HD_dom"/>
</dbReference>
<dbReference type="FunFam" id="2.70.150.10:FF:000020">
    <property type="entry name" value="Copper-exporting P-type ATPase A"/>
    <property type="match status" value="1"/>
</dbReference>
<dbReference type="Gene3D" id="3.40.1110.10">
    <property type="entry name" value="Calcium-transporting ATPase, cytoplasmic domain N"/>
    <property type="match status" value="1"/>
</dbReference>
<dbReference type="CDD" id="cd02094">
    <property type="entry name" value="P-type_ATPase_Cu-like"/>
    <property type="match status" value="1"/>
</dbReference>
<feature type="transmembrane region" description="Helical" evidence="20">
    <location>
        <begin position="189"/>
        <end position="208"/>
    </location>
</feature>
<evidence type="ECO:0000256" key="17">
    <source>
        <dbReference type="ARBA" id="ARBA00023136"/>
    </source>
</evidence>
<dbReference type="InterPro" id="IPR023298">
    <property type="entry name" value="ATPase_P-typ_TM_dom_sf"/>
</dbReference>
<evidence type="ECO:0000256" key="2">
    <source>
        <dbReference type="ARBA" id="ARBA00006024"/>
    </source>
</evidence>
<dbReference type="Gene3D" id="2.70.150.10">
    <property type="entry name" value="Calcium-transporting ATPase, cytoplasmic transduction domain A"/>
    <property type="match status" value="1"/>
</dbReference>
<dbReference type="PROSITE" id="PS01229">
    <property type="entry name" value="COF_2"/>
    <property type="match status" value="1"/>
</dbReference>
<feature type="domain" description="HMA" evidence="21">
    <location>
        <begin position="2"/>
        <end position="65"/>
    </location>
</feature>
<keyword evidence="15" id="KW-0186">Copper</keyword>
<dbReference type="STRING" id="1328313.DS2_08008"/>
<dbReference type="OrthoDB" id="9814270at2"/>
<keyword evidence="5" id="KW-0813">Transport</keyword>
<dbReference type="SUPFAM" id="SSF81653">
    <property type="entry name" value="Calcium ATPase, transduction domain A"/>
    <property type="match status" value="1"/>
</dbReference>
<evidence type="ECO:0000256" key="6">
    <source>
        <dbReference type="ARBA" id="ARBA00022475"/>
    </source>
</evidence>
<comment type="subcellular location">
    <subcellularLocation>
        <location evidence="1">Cell membrane</location>
        <topology evidence="1">Multi-pass membrane protein</topology>
    </subcellularLocation>
</comment>
<dbReference type="InterPro" id="IPR059000">
    <property type="entry name" value="ATPase_P-type_domA"/>
</dbReference>
<evidence type="ECO:0000256" key="15">
    <source>
        <dbReference type="ARBA" id="ARBA00023008"/>
    </source>
</evidence>
<evidence type="ECO:0000256" key="9">
    <source>
        <dbReference type="ARBA" id="ARBA00022723"/>
    </source>
</evidence>
<evidence type="ECO:0000313" key="23">
    <source>
        <dbReference type="Proteomes" id="UP000019276"/>
    </source>
</evidence>
<dbReference type="PROSITE" id="PS50846">
    <property type="entry name" value="HMA_2"/>
    <property type="match status" value="1"/>
</dbReference>
<evidence type="ECO:0000256" key="11">
    <source>
        <dbReference type="ARBA" id="ARBA00022796"/>
    </source>
</evidence>
<dbReference type="GO" id="GO:0140581">
    <property type="term" value="F:P-type monovalent copper transporter activity"/>
    <property type="evidence" value="ECO:0007669"/>
    <property type="project" value="UniProtKB-EC"/>
</dbReference>
<keyword evidence="17 20" id="KW-0472">Membrane</keyword>
<dbReference type="SUPFAM" id="SSF55008">
    <property type="entry name" value="HMA, heavy metal-associated domain"/>
    <property type="match status" value="1"/>
</dbReference>
<dbReference type="GO" id="GO:0005524">
    <property type="term" value="F:ATP binding"/>
    <property type="evidence" value="ECO:0007669"/>
    <property type="project" value="UniProtKB-UniRule"/>
</dbReference>
<evidence type="ECO:0000256" key="16">
    <source>
        <dbReference type="ARBA" id="ARBA00023065"/>
    </source>
</evidence>
<dbReference type="Pfam" id="PF00403">
    <property type="entry name" value="HMA"/>
    <property type="match status" value="1"/>
</dbReference>
<protein>
    <recommendedName>
        <fullName evidence="4">Copper-exporting P-type ATPase</fullName>
        <ecNumber evidence="3">7.2.2.8</ecNumber>
    </recommendedName>
    <alternativeName>
        <fullName evidence="18">Copper-exporting P-type ATPase A</fullName>
    </alternativeName>
    <alternativeName>
        <fullName evidence="19">Cu(+)-exporting ATPase</fullName>
    </alternativeName>
</protein>
<dbReference type="Gene3D" id="3.30.70.100">
    <property type="match status" value="1"/>
</dbReference>
<dbReference type="PROSITE" id="PS00154">
    <property type="entry name" value="ATPASE_E1_E2"/>
    <property type="match status" value="1"/>
</dbReference>
<dbReference type="InterPro" id="IPR036412">
    <property type="entry name" value="HAD-like_sf"/>
</dbReference>
<gene>
    <name evidence="22" type="ORF">DS2_08008</name>
</gene>
<dbReference type="GO" id="GO:0005886">
    <property type="term" value="C:plasma membrane"/>
    <property type="evidence" value="ECO:0007669"/>
    <property type="project" value="UniProtKB-SubCell"/>
</dbReference>
<dbReference type="SFLD" id="SFLDF00027">
    <property type="entry name" value="p-type_atpase"/>
    <property type="match status" value="1"/>
</dbReference>
<organism evidence="22 23">
    <name type="scientific">Catenovulum agarivorans DS-2</name>
    <dbReference type="NCBI Taxonomy" id="1328313"/>
    <lineage>
        <taxon>Bacteria</taxon>
        <taxon>Pseudomonadati</taxon>
        <taxon>Pseudomonadota</taxon>
        <taxon>Gammaproteobacteria</taxon>
        <taxon>Alteromonadales</taxon>
        <taxon>Alteromonadaceae</taxon>
        <taxon>Catenovulum</taxon>
    </lineage>
</organism>
<dbReference type="Proteomes" id="UP000019276">
    <property type="component" value="Unassembled WGS sequence"/>
</dbReference>
<feature type="transmembrane region" description="Helical" evidence="20">
    <location>
        <begin position="713"/>
        <end position="734"/>
    </location>
</feature>
<dbReference type="InterPro" id="IPR001757">
    <property type="entry name" value="P_typ_ATPase"/>
</dbReference>
<evidence type="ECO:0000256" key="3">
    <source>
        <dbReference type="ARBA" id="ARBA00012517"/>
    </source>
</evidence>
<reference evidence="22 23" key="1">
    <citation type="journal article" date="2014" name="Genome Announc.">
        <title>Draft Genome Sequence of the Agar-Degrading Bacterium Catenovulum sp. Strain DS-2, Isolated from Intestines of Haliotis diversicolor.</title>
        <authorList>
            <person name="Shan D."/>
            <person name="Li X."/>
            <person name="Gu Z."/>
            <person name="Wei G."/>
            <person name="Gao Z."/>
            <person name="Shao Z."/>
        </authorList>
    </citation>
    <scope>NUCLEOTIDE SEQUENCE [LARGE SCALE GENOMIC DNA]</scope>
    <source>
        <strain evidence="22 23">DS-2</strain>
    </source>
</reference>
<feature type="transmembrane region" description="Helical" evidence="20">
    <location>
        <begin position="122"/>
        <end position="140"/>
    </location>
</feature>